<name>A0A1Q9EHY3_SYMMI</name>
<sequence length="2015" mass="223982">MARRLPLEGKVVLVHGVDPGAVRRIDAEDDRPVPDVNGLTGLAISLAPGSARHYAVYFWDTGMSLAILPENLQETVPPLPEEGGFDLVFPAAEPESMLDFGLALGEIVEARGWAVVQLSHDDTLCEAACREARSLRRFAGLRQELIPDYLGHGVRGKVQFLSGQRGREEVNLHRFESDFNVVAQAVAANSWHNMGFRSVGERSPTLLWVPYATRREEFSMEGDPLNDDDIEEGHLEEHLQFLRRRRLCCMLWLESESGEIRLTPGPRRPERAVSLPIGRRKLLVYRGDRMTFSYKPSGRFVVLQSWVLEPPAKFQVGKLEGHPMMKAEAMGIMSGRPHPEGDRVHIMSVMCRLPGGGSGPDQYWSMLLDGTDGMLSIPSGRWDTEIYCTKEGDHDAPGKCYTIHGAFVANEEIFSFDNTFFDIPQEEAMFMSPSQRVVMEDGYTVLFRGGYNKESLRGRSIGVFLGDTGSDWSPFNPAEHVIYRGQERRTVTGAHATALTGHNTSVVPCRLSHALDLVGPSNTADTACSSSLVATGVAMQWLRPRNVGQLEHLNVGRSKEVEELHSLISQHLRCAAVPGYVIESVERSLEKALRSEPNFNSHLLQRFHQLPIQHVEAKVTECKKACLADNTSDRATASHSTLFFTRYIDELFAAVRNADARGDTPLVELLRHDFWGNSLQSGWTHKSYRPLVVLSYVAQYWLNSWDFKPQPLRAFNVAVHAANSILLVLVLRRLKVAPCPAFLAAALFAVHPVHAENAVYLVGRADSMATCCWLVACLSWNPPQRRGVVSHTWRVSLVTVLAVLGGFCKESGFCVLLHLAVVELLGPRPLSGALPLVGAFCIVFLGRNWITSGTSAGFSFVDAPVQYRSDPLVRSATYLYFHAKYAQLMVFPWVLSWDYSYNALPDLAGTWQDLRMLAILAAYLSLLSLAAWAFAKRKRLVLIGLSNMIIPFVPASNLFFVVGVTVGERLLYPCNIGAAIVLGAMCTPGKVAEMHTEGPVVPRPVQGGAKFRWFKMLLAVMLIVFAVLARMRTYQWSSRELLFGADAKNYPQSTKARHQFGTVLHKMERFDEALFHFQAAEQIYDGTGLTQYCIGQILLETGRAREAEEKFQKILSGHALGFGSHNIFSLYIDYGFSLVLQQRFVEAVDPIKEGLRRNEDVPYGLNALGYSYLNVGKMQEALEALELGLKYDPTNAYLENNLGVASVYAGQLNEGAVRIARSAQLEPGVPAFAHNVVLLREMADTGKWPAKPFALQEAVAGGICCQIGPATYIAMCGLHMLSTMGRCFTFNESGDGYARGEGCSLLYLKGYKYTLCRMIHDGADYLAAFLRNAAGHVLPAWLRFFDTAEDGDGQVSLEDFITAMRRLQFTGDAEGIFTQIDADESGFLTLYEVDGKCADLWAAFRAWCAETFSSTEDMVTQLRGTIVDLGPPEGERRTFKKQRSAVPPIEATFIKEQFLENAPRHGWYGGFEEVLFASIDRRQSGYVTQADLPWFDKALEQHRRRMQLRPANSRANLSGTTSVSPQGPKKNAMQALLAFMSFLRSGSQGGSLMHSWRSALDRDGYLYVQKSDIVRACSQMGWRGDVSALWSCLDITNGRASLEEFGFKEARALALFREWALKIAGSIKEAWQRLVFLEKMHQRKLRQTATSGGSSTDSLNRKAWVHACSKLAGQDKGGPPFDPNFLFTVLDWEPNEKISWRDLRILELWEPVGWLSEQPKASEALSFKVSMLSKYGNHPVKAWRLCLDLDGNGLCKWSAFKQAAERINWKGDCAKAWLGLDKRGLGFITLYEIDEEVAENLALFRRWCFANYGGVAIAFHALDTDGSGSLSEEEFVHVIEASSFKGDAHAAWRSLNLEASDILSEREMDFLDDMELDMLTAYVSATEAAQEHEAQHDVERSDLESPVSERQSIVASEPSQEFRPLLSTMESCTELVRSLGLQGNSHASSSSLSQLLFDTRAHLPAQPENVAPSKAKLAMLAPSAAAAAGSAQRRDRRLYAGGIPYMSMIGRHVTK</sequence>
<dbReference type="NCBIfam" id="TIGR04556">
    <property type="entry name" value="PKS_assoc"/>
    <property type="match status" value="1"/>
</dbReference>
<dbReference type="InterPro" id="IPR019734">
    <property type="entry name" value="TPR_rpt"/>
</dbReference>
<evidence type="ECO:0000256" key="4">
    <source>
        <dbReference type="ARBA" id="ARBA00007882"/>
    </source>
</evidence>
<dbReference type="Proteomes" id="UP000186817">
    <property type="component" value="Unassembled WGS sequence"/>
</dbReference>
<evidence type="ECO:0000256" key="2">
    <source>
        <dbReference type="ARBA" id="ARBA00004240"/>
    </source>
</evidence>
<dbReference type="EMBL" id="LSRX01000148">
    <property type="protein sequence ID" value="OLQ07029.1"/>
    <property type="molecule type" value="Genomic_DNA"/>
</dbReference>
<dbReference type="Gene3D" id="1.10.238.10">
    <property type="entry name" value="EF-hand"/>
    <property type="match status" value="2"/>
</dbReference>
<evidence type="ECO:0000256" key="14">
    <source>
        <dbReference type="PROSITE-ProRule" id="PRU00339"/>
    </source>
</evidence>
<keyword evidence="7 16" id="KW-0812">Transmembrane</keyword>
<feature type="transmembrane region" description="Helical" evidence="16">
    <location>
        <begin position="970"/>
        <end position="992"/>
    </location>
</feature>
<gene>
    <name evidence="19" type="primary">Tmtc4</name>
    <name evidence="19" type="ORF">AK812_SmicGene9592</name>
</gene>
<evidence type="ECO:0000259" key="17">
    <source>
        <dbReference type="PROSITE" id="PS50222"/>
    </source>
</evidence>
<dbReference type="Pfam" id="PF00109">
    <property type="entry name" value="ketoacyl-synt"/>
    <property type="match status" value="2"/>
</dbReference>
<dbReference type="PROSITE" id="PS50005">
    <property type="entry name" value="TPR"/>
    <property type="match status" value="1"/>
</dbReference>
<dbReference type="OrthoDB" id="329835at2759"/>
<comment type="caution">
    <text evidence="19">The sequence shown here is derived from an EMBL/GenBank/DDBJ whole genome shotgun (WGS) entry which is preliminary data.</text>
</comment>
<evidence type="ECO:0000256" key="16">
    <source>
        <dbReference type="SAM" id="Phobius"/>
    </source>
</evidence>
<feature type="repeat" description="TPR" evidence="14">
    <location>
        <begin position="1162"/>
        <end position="1195"/>
    </location>
</feature>
<evidence type="ECO:0000256" key="15">
    <source>
        <dbReference type="SAM" id="MobiDB-lite"/>
    </source>
</evidence>
<feature type="transmembrane region" description="Helical" evidence="16">
    <location>
        <begin position="916"/>
        <end position="935"/>
    </location>
</feature>
<keyword evidence="11" id="KW-0106">Calcium</keyword>
<protein>
    <recommendedName>
        <fullName evidence="5">dolichyl-phosphate-mannose--protein mannosyltransferase</fullName>
        <ecNumber evidence="5">2.4.1.109</ecNumber>
    </recommendedName>
</protein>
<dbReference type="GO" id="GO:0030968">
    <property type="term" value="P:endoplasmic reticulum unfolded protein response"/>
    <property type="evidence" value="ECO:0007669"/>
    <property type="project" value="TreeGrafter"/>
</dbReference>
<dbReference type="SUPFAM" id="SSF48452">
    <property type="entry name" value="TPR-like"/>
    <property type="match status" value="1"/>
</dbReference>
<dbReference type="PANTHER" id="PTHR44227:SF3">
    <property type="entry name" value="PROTEIN O-MANNOSYL-TRANSFERASE TMTC4"/>
    <property type="match status" value="1"/>
</dbReference>
<dbReference type="PROSITE" id="PS00018">
    <property type="entry name" value="EF_HAND_1"/>
    <property type="match status" value="2"/>
</dbReference>
<keyword evidence="6" id="KW-0808">Transferase</keyword>
<dbReference type="PROSITE" id="PS52004">
    <property type="entry name" value="KS3_2"/>
    <property type="match status" value="1"/>
</dbReference>
<evidence type="ECO:0000256" key="10">
    <source>
        <dbReference type="ARBA" id="ARBA00022824"/>
    </source>
</evidence>
<evidence type="ECO:0000256" key="6">
    <source>
        <dbReference type="ARBA" id="ARBA00022679"/>
    </source>
</evidence>
<dbReference type="GO" id="GO:0005509">
    <property type="term" value="F:calcium ion binding"/>
    <property type="evidence" value="ECO:0007669"/>
    <property type="project" value="InterPro"/>
</dbReference>
<keyword evidence="13 16" id="KW-0472">Membrane</keyword>
<dbReference type="Gene3D" id="3.40.47.10">
    <property type="match status" value="2"/>
</dbReference>
<dbReference type="InterPro" id="IPR030834">
    <property type="entry name" value="PKS_assoc_dom"/>
</dbReference>
<dbReference type="PANTHER" id="PTHR44227">
    <property type="match status" value="1"/>
</dbReference>
<keyword evidence="20" id="KW-1185">Reference proteome</keyword>
<comment type="similarity">
    <text evidence="4">Belongs to the TMTC family.</text>
</comment>
<dbReference type="SMART" id="SM00028">
    <property type="entry name" value="TPR"/>
    <property type="match status" value="3"/>
</dbReference>
<dbReference type="SUPFAM" id="SSF53901">
    <property type="entry name" value="Thiolase-like"/>
    <property type="match status" value="2"/>
</dbReference>
<dbReference type="InterPro" id="IPR052346">
    <property type="entry name" value="O-mannosyl-transferase_TMTC"/>
</dbReference>
<evidence type="ECO:0000313" key="19">
    <source>
        <dbReference type="EMBL" id="OLQ07029.1"/>
    </source>
</evidence>
<evidence type="ECO:0000256" key="1">
    <source>
        <dbReference type="ARBA" id="ARBA00004141"/>
    </source>
</evidence>
<feature type="region of interest" description="Disordered" evidence="15">
    <location>
        <begin position="1888"/>
        <end position="1919"/>
    </location>
</feature>
<organism evidence="19 20">
    <name type="scientific">Symbiodinium microadriaticum</name>
    <name type="common">Dinoflagellate</name>
    <name type="synonym">Zooxanthella microadriatica</name>
    <dbReference type="NCBI Taxonomy" id="2951"/>
    <lineage>
        <taxon>Eukaryota</taxon>
        <taxon>Sar</taxon>
        <taxon>Alveolata</taxon>
        <taxon>Dinophyceae</taxon>
        <taxon>Suessiales</taxon>
        <taxon>Symbiodiniaceae</taxon>
        <taxon>Symbiodinium</taxon>
    </lineage>
</organism>
<accession>A0A1Q9EHY3</accession>
<reference evidence="19 20" key="1">
    <citation type="submission" date="2016-02" db="EMBL/GenBank/DDBJ databases">
        <title>Genome analysis of coral dinoflagellate symbionts highlights evolutionary adaptations to a symbiotic lifestyle.</title>
        <authorList>
            <person name="Aranda M."/>
            <person name="Li Y."/>
            <person name="Liew Y.J."/>
            <person name="Baumgarten S."/>
            <person name="Simakov O."/>
            <person name="Wilson M."/>
            <person name="Piel J."/>
            <person name="Ashoor H."/>
            <person name="Bougouffa S."/>
            <person name="Bajic V.B."/>
            <person name="Ryu T."/>
            <person name="Ravasi T."/>
            <person name="Bayer T."/>
            <person name="Micklem G."/>
            <person name="Kim H."/>
            <person name="Bhak J."/>
            <person name="Lajeunesse T.C."/>
            <person name="Voolstra C.R."/>
        </authorList>
    </citation>
    <scope>NUCLEOTIDE SEQUENCE [LARGE SCALE GENOMIC DNA]</scope>
    <source>
        <strain evidence="19 20">CCMP2467</strain>
    </source>
</reference>
<dbReference type="InterPro" id="IPR018247">
    <property type="entry name" value="EF_Hand_1_Ca_BS"/>
</dbReference>
<feature type="compositionally biased region" description="Basic and acidic residues" evidence="15">
    <location>
        <begin position="1889"/>
        <end position="1903"/>
    </location>
</feature>
<feature type="domain" description="EF-hand" evidence="17">
    <location>
        <begin position="1350"/>
        <end position="1370"/>
    </location>
</feature>
<feature type="transmembrane region" description="Helical" evidence="16">
    <location>
        <begin position="1013"/>
        <end position="1031"/>
    </location>
</feature>
<dbReference type="Pfam" id="PF13202">
    <property type="entry name" value="EF-hand_5"/>
    <property type="match status" value="1"/>
</dbReference>
<evidence type="ECO:0000256" key="11">
    <source>
        <dbReference type="ARBA" id="ARBA00022837"/>
    </source>
</evidence>
<dbReference type="InterPro" id="IPR013618">
    <property type="entry name" value="TMTC_DUF1736"/>
</dbReference>
<evidence type="ECO:0000256" key="12">
    <source>
        <dbReference type="ARBA" id="ARBA00022989"/>
    </source>
</evidence>
<evidence type="ECO:0000256" key="7">
    <source>
        <dbReference type="ARBA" id="ARBA00022692"/>
    </source>
</evidence>
<dbReference type="SMART" id="SM00825">
    <property type="entry name" value="PKS_KS"/>
    <property type="match status" value="1"/>
</dbReference>
<evidence type="ECO:0000259" key="18">
    <source>
        <dbReference type="PROSITE" id="PS52004"/>
    </source>
</evidence>
<keyword evidence="8" id="KW-0677">Repeat</keyword>
<dbReference type="GO" id="GO:0016020">
    <property type="term" value="C:membrane"/>
    <property type="evidence" value="ECO:0007669"/>
    <property type="project" value="UniProtKB-SubCell"/>
</dbReference>
<evidence type="ECO:0000313" key="20">
    <source>
        <dbReference type="Proteomes" id="UP000186817"/>
    </source>
</evidence>
<dbReference type="Pfam" id="PF08409">
    <property type="entry name" value="TMTC_DUF1736"/>
    <property type="match status" value="1"/>
</dbReference>
<dbReference type="InterPro" id="IPR014030">
    <property type="entry name" value="Ketoacyl_synth_N"/>
</dbReference>
<dbReference type="UniPathway" id="UPA00378"/>
<dbReference type="InterPro" id="IPR002048">
    <property type="entry name" value="EF_hand_dom"/>
</dbReference>
<feature type="domain" description="EF-hand" evidence="17">
    <location>
        <begin position="1810"/>
        <end position="1845"/>
    </location>
</feature>
<feature type="transmembrane region" description="Helical" evidence="16">
    <location>
        <begin position="942"/>
        <end position="964"/>
    </location>
</feature>
<evidence type="ECO:0000256" key="3">
    <source>
        <dbReference type="ARBA" id="ARBA00004922"/>
    </source>
</evidence>
<evidence type="ECO:0000256" key="13">
    <source>
        <dbReference type="ARBA" id="ARBA00023136"/>
    </source>
</evidence>
<evidence type="ECO:0000256" key="9">
    <source>
        <dbReference type="ARBA" id="ARBA00022803"/>
    </source>
</evidence>
<dbReference type="SMART" id="SM00054">
    <property type="entry name" value="EFh"/>
    <property type="match status" value="3"/>
</dbReference>
<dbReference type="SUPFAM" id="SSF47473">
    <property type="entry name" value="EF-hand"/>
    <property type="match status" value="2"/>
</dbReference>
<feature type="compositionally biased region" description="Polar residues" evidence="15">
    <location>
        <begin position="1908"/>
        <end position="1919"/>
    </location>
</feature>
<feature type="domain" description="Ketosynthase family 3 (KS3)" evidence="18">
    <location>
        <begin position="341"/>
        <end position="543"/>
    </location>
</feature>
<dbReference type="GO" id="GO:0004169">
    <property type="term" value="F:dolichyl-phosphate-mannose-protein mannosyltransferase activity"/>
    <property type="evidence" value="ECO:0007669"/>
    <property type="project" value="UniProtKB-EC"/>
</dbReference>
<dbReference type="InterPro" id="IPR011990">
    <property type="entry name" value="TPR-like_helical_dom_sf"/>
</dbReference>
<comment type="pathway">
    <text evidence="3">Protein modification; protein glycosylation.</text>
</comment>
<dbReference type="PROSITE" id="PS50222">
    <property type="entry name" value="EF_HAND_2"/>
    <property type="match status" value="2"/>
</dbReference>
<evidence type="ECO:0000256" key="8">
    <source>
        <dbReference type="ARBA" id="ARBA00022737"/>
    </source>
</evidence>
<dbReference type="EC" id="2.4.1.109" evidence="5"/>
<keyword evidence="10" id="KW-0256">Endoplasmic reticulum</keyword>
<dbReference type="InterPro" id="IPR016039">
    <property type="entry name" value="Thiolase-like"/>
</dbReference>
<dbReference type="Gene3D" id="1.25.40.10">
    <property type="entry name" value="Tetratricopeptide repeat domain"/>
    <property type="match status" value="1"/>
</dbReference>
<keyword evidence="9 14" id="KW-0802">TPR repeat</keyword>
<proteinExistence type="inferred from homology"/>
<keyword evidence="12 16" id="KW-1133">Transmembrane helix</keyword>
<comment type="subcellular location">
    <subcellularLocation>
        <location evidence="2">Endoplasmic reticulum</location>
    </subcellularLocation>
    <subcellularLocation>
        <location evidence="1">Membrane</location>
        <topology evidence="1">Multi-pass membrane protein</topology>
    </subcellularLocation>
</comment>
<evidence type="ECO:0000256" key="5">
    <source>
        <dbReference type="ARBA" id="ARBA00012839"/>
    </source>
</evidence>
<dbReference type="InterPro" id="IPR020841">
    <property type="entry name" value="PKS_Beta-ketoAc_synthase_dom"/>
</dbReference>
<dbReference type="GO" id="GO:0016746">
    <property type="term" value="F:acyltransferase activity"/>
    <property type="evidence" value="ECO:0007669"/>
    <property type="project" value="InterPro"/>
</dbReference>
<dbReference type="InterPro" id="IPR011992">
    <property type="entry name" value="EF-hand-dom_pair"/>
</dbReference>
<dbReference type="GO" id="GO:0005783">
    <property type="term" value="C:endoplasmic reticulum"/>
    <property type="evidence" value="ECO:0007669"/>
    <property type="project" value="UniProtKB-SubCell"/>
</dbReference>